<reference evidence="3 4" key="1">
    <citation type="submission" date="2020-10" db="EMBL/GenBank/DDBJ databases">
        <title>Phylogeny of dyella-like bacteria.</title>
        <authorList>
            <person name="Fu J."/>
        </authorList>
    </citation>
    <scope>NUCLEOTIDE SEQUENCE [LARGE SCALE GENOMIC DNA]</scope>
    <source>
        <strain evidence="3 4">DKC-1</strain>
    </source>
</reference>
<dbReference type="SUPFAM" id="SSF81296">
    <property type="entry name" value="E set domains"/>
    <property type="match status" value="2"/>
</dbReference>
<dbReference type="Gene3D" id="2.60.40.10">
    <property type="entry name" value="Immunoglobulins"/>
    <property type="match status" value="2"/>
</dbReference>
<evidence type="ECO:0000256" key="1">
    <source>
        <dbReference type="SAM" id="MobiDB-lite"/>
    </source>
</evidence>
<gene>
    <name evidence="3" type="ORF">ISP14_13420</name>
</gene>
<dbReference type="InterPro" id="IPR013783">
    <property type="entry name" value="Ig-like_fold"/>
</dbReference>
<dbReference type="RefSeq" id="WP_404540796.1">
    <property type="nucleotide sequence ID" value="NZ_JADIKL010000007.1"/>
</dbReference>
<feature type="compositionally biased region" description="Basic residues" evidence="1">
    <location>
        <begin position="15"/>
        <end position="26"/>
    </location>
</feature>
<dbReference type="Proteomes" id="UP001620397">
    <property type="component" value="Unassembled WGS sequence"/>
</dbReference>
<evidence type="ECO:0000313" key="3">
    <source>
        <dbReference type="EMBL" id="MFK2931793.1"/>
    </source>
</evidence>
<dbReference type="Pfam" id="PF01833">
    <property type="entry name" value="TIG"/>
    <property type="match status" value="2"/>
</dbReference>
<dbReference type="EMBL" id="JADIKL010000007">
    <property type="protein sequence ID" value="MFK2931793.1"/>
    <property type="molecule type" value="Genomic_DNA"/>
</dbReference>
<dbReference type="Pfam" id="PF05593">
    <property type="entry name" value="RHS_repeat"/>
    <property type="match status" value="1"/>
</dbReference>
<feature type="domain" description="IPT/TIG" evidence="2">
    <location>
        <begin position="100"/>
        <end position="174"/>
    </location>
</feature>
<comment type="caution">
    <text evidence="3">The sequence shown here is derived from an EMBL/GenBank/DDBJ whole genome shotgun (WGS) entry which is preliminary data.</text>
</comment>
<feature type="domain" description="IPT/TIG" evidence="2">
    <location>
        <begin position="182"/>
        <end position="248"/>
    </location>
</feature>
<protein>
    <submittedName>
        <fullName evidence="3">IPT/TIG domain-containing protein</fullName>
    </submittedName>
</protein>
<dbReference type="InterPro" id="IPR031325">
    <property type="entry name" value="RHS_repeat"/>
</dbReference>
<evidence type="ECO:0000313" key="4">
    <source>
        <dbReference type="Proteomes" id="UP001620397"/>
    </source>
</evidence>
<dbReference type="InterPro" id="IPR002909">
    <property type="entry name" value="IPT_dom"/>
</dbReference>
<dbReference type="Gene3D" id="2.60.120.380">
    <property type="match status" value="3"/>
</dbReference>
<name>A0ABW8KI68_9GAMM</name>
<dbReference type="InterPro" id="IPR014756">
    <property type="entry name" value="Ig_E-set"/>
</dbReference>
<organism evidence="3 4">
    <name type="scientific">Dyella agri</name>
    <dbReference type="NCBI Taxonomy" id="1926869"/>
    <lineage>
        <taxon>Bacteria</taxon>
        <taxon>Pseudomonadati</taxon>
        <taxon>Pseudomonadota</taxon>
        <taxon>Gammaproteobacteria</taxon>
        <taxon>Lysobacterales</taxon>
        <taxon>Rhodanobacteraceae</taxon>
        <taxon>Dyella</taxon>
    </lineage>
</organism>
<sequence>MSKLLDAGMPGHTDRPRRRASTSPRRSFRQHVLKASWAALSLFALAVGLAHATATYVYDANGRLRAVTNSTGASAEYVYDAMGNLLQVQSVPANQLAIFAFTPNHGSTGTTVTISGQGFSATVANDTVAFNGTVATVTAATSTTLTTSVPAGATTGAITVSVGTSTATSSDLFTVDATGQPPVVTSFSPSIGGAGTAVTVIGQNLDPVSNQSYPAINGTKANPTSASQTQVVFPVGAGMGSGKVSVTTLFGMGASSADFFVTPPGINAANVAVTTRVAVGASVPLSIPAGKYAAVLFDASAGSYLSFQANNIVSSSSVNYTVYDSHNQLIASGVLSTTDASIHLPQAPITGTYAIWLTSTSAANLTLGLEADPTLALSTVLTTSTTGPGQSQRLFFNAAVNQTLGLVIASQATSPSGASVQYTVAAPNGAQVASITTAAATFFNLPNLPASSTYTIVVAPNASAAVTSQLELVSGVTGNGNVNGASLNATTQWGGQGAYLTFTATAGENIGLGISNLSESPDNAILVNVYAPSGANVASTWCYVNNGGCGLDLQNLAAGTYQVQITPNSNNDTMSFTATVSDDATGTLPLNTVQSVGLARRGQTATYTFSASAGQSLALEASGVATVPSSNIVSYVLYTPDGKQYTTGGSRGEEFIDLTNLPQSGTYKVYLQPSSGATLSESLELESGITLAVNGPAQNFTSRTSGQYAFMTFTATAGENVGIGINNLSESPDNVVMVYAYAPNGAYVSGGACYVNDGGCGLDLQNLVAGLYQIQVVPDGSGDTMSFAATAMDDAKGTLPLNTPVSVSLAQRGQTGTYTFSASAGQTLALEASSVATVPSGNIMSYVLYTPDGNQYKTGNGKGDVLLDLAGLPQSGTYKLYVQPNVGATLSESLVLESGAALTVNGPSQNFTSSVPGQQAFMIFTATTGENVSLGISSLSESPDNAILVNVYAPGGANVAGAWCYIGSSCVLSLQNLTSGAYQVQVTPNSNNDTMSFTAAVTQQ</sequence>
<accession>A0ABW8KI68</accession>
<dbReference type="CDD" id="cd00603">
    <property type="entry name" value="IPT_PCSR"/>
    <property type="match status" value="1"/>
</dbReference>
<feature type="region of interest" description="Disordered" evidence="1">
    <location>
        <begin position="1"/>
        <end position="26"/>
    </location>
</feature>
<proteinExistence type="predicted"/>
<evidence type="ECO:0000259" key="2">
    <source>
        <dbReference type="Pfam" id="PF01833"/>
    </source>
</evidence>
<keyword evidence="4" id="KW-1185">Reference proteome</keyword>